<dbReference type="EMBL" id="SOZI01000047">
    <property type="protein sequence ID" value="TNY21250.1"/>
    <property type="molecule type" value="Genomic_DNA"/>
</dbReference>
<keyword evidence="2" id="KW-0472">Membrane</keyword>
<gene>
    <name evidence="4" type="ORF">DMC30DRAFT_395331</name>
</gene>
<keyword evidence="2" id="KW-0812">Transmembrane</keyword>
<keyword evidence="5" id="KW-1185">Reference proteome</keyword>
<comment type="caution">
    <text evidence="4">The sequence shown here is derived from an EMBL/GenBank/DDBJ whole genome shotgun (WGS) entry which is preliminary data.</text>
</comment>
<organism evidence="4 5">
    <name type="scientific">Rhodotorula diobovata</name>
    <dbReference type="NCBI Taxonomy" id="5288"/>
    <lineage>
        <taxon>Eukaryota</taxon>
        <taxon>Fungi</taxon>
        <taxon>Dikarya</taxon>
        <taxon>Basidiomycota</taxon>
        <taxon>Pucciniomycotina</taxon>
        <taxon>Microbotryomycetes</taxon>
        <taxon>Sporidiobolales</taxon>
        <taxon>Sporidiobolaceae</taxon>
        <taxon>Rhodotorula</taxon>
    </lineage>
</organism>
<reference evidence="4 5" key="1">
    <citation type="submission" date="2019-03" db="EMBL/GenBank/DDBJ databases">
        <title>Rhodosporidium diobovatum UCD-FST 08-225 genome sequencing, assembly, and annotation.</title>
        <authorList>
            <person name="Fakankun I.U."/>
            <person name="Fristensky B."/>
            <person name="Levin D.B."/>
        </authorList>
    </citation>
    <scope>NUCLEOTIDE SEQUENCE [LARGE SCALE GENOMIC DNA]</scope>
    <source>
        <strain evidence="4 5">UCD-FST 08-225</strain>
    </source>
</reference>
<evidence type="ECO:0000256" key="3">
    <source>
        <dbReference type="SAM" id="SignalP"/>
    </source>
</evidence>
<feature type="signal peptide" evidence="3">
    <location>
        <begin position="1"/>
        <end position="28"/>
    </location>
</feature>
<feature type="region of interest" description="Disordered" evidence="1">
    <location>
        <begin position="29"/>
        <end position="53"/>
    </location>
</feature>
<sequence length="89" mass="9229">MARTLPSGRTLALVALVVAVLAASSTAASPVDALTSLPPPGPPGPNDPPNRVYDGHARLASAVGWASIASWILVYTDPARVPPLRERHE</sequence>
<dbReference type="Proteomes" id="UP000311382">
    <property type="component" value="Unassembled WGS sequence"/>
</dbReference>
<evidence type="ECO:0000256" key="1">
    <source>
        <dbReference type="SAM" id="MobiDB-lite"/>
    </source>
</evidence>
<feature type="chain" id="PRO_5022725595" evidence="3">
    <location>
        <begin position="29"/>
        <end position="89"/>
    </location>
</feature>
<evidence type="ECO:0000313" key="5">
    <source>
        <dbReference type="Proteomes" id="UP000311382"/>
    </source>
</evidence>
<evidence type="ECO:0000313" key="4">
    <source>
        <dbReference type="EMBL" id="TNY21250.1"/>
    </source>
</evidence>
<feature type="transmembrane region" description="Helical" evidence="2">
    <location>
        <begin position="57"/>
        <end position="75"/>
    </location>
</feature>
<dbReference type="AlphaFoldDB" id="A0A5C5FWT0"/>
<keyword evidence="3" id="KW-0732">Signal</keyword>
<accession>A0A5C5FWT0</accession>
<feature type="compositionally biased region" description="Pro residues" evidence="1">
    <location>
        <begin position="37"/>
        <end position="48"/>
    </location>
</feature>
<evidence type="ECO:0000256" key="2">
    <source>
        <dbReference type="SAM" id="Phobius"/>
    </source>
</evidence>
<protein>
    <submittedName>
        <fullName evidence="4">Uncharacterized protein</fullName>
    </submittedName>
</protein>
<name>A0A5C5FWT0_9BASI</name>
<keyword evidence="2" id="KW-1133">Transmembrane helix</keyword>
<proteinExistence type="predicted"/>